<protein>
    <submittedName>
        <fullName evidence="5">Transcriptional regulator SlyA</fullName>
    </submittedName>
</protein>
<dbReference type="InterPro" id="IPR000835">
    <property type="entry name" value="HTH_MarR-typ"/>
</dbReference>
<keyword evidence="1" id="KW-0805">Transcription regulation</keyword>
<organism evidence="5 6">
    <name type="scientific">Granulosicoccus antarcticus IMCC3135</name>
    <dbReference type="NCBI Taxonomy" id="1192854"/>
    <lineage>
        <taxon>Bacteria</taxon>
        <taxon>Pseudomonadati</taxon>
        <taxon>Pseudomonadota</taxon>
        <taxon>Gammaproteobacteria</taxon>
        <taxon>Chromatiales</taxon>
        <taxon>Granulosicoccaceae</taxon>
        <taxon>Granulosicoccus</taxon>
    </lineage>
</organism>
<keyword evidence="3" id="KW-0804">Transcription</keyword>
<dbReference type="PANTHER" id="PTHR42756:SF1">
    <property type="entry name" value="TRANSCRIPTIONAL REPRESSOR OF EMRAB OPERON"/>
    <property type="match status" value="1"/>
</dbReference>
<evidence type="ECO:0000313" key="5">
    <source>
        <dbReference type="EMBL" id="ASJ73755.1"/>
    </source>
</evidence>
<proteinExistence type="predicted"/>
<dbReference type="SMART" id="SM00347">
    <property type="entry name" value="HTH_MARR"/>
    <property type="match status" value="1"/>
</dbReference>
<dbReference type="EMBL" id="CP018632">
    <property type="protein sequence ID" value="ASJ73755.1"/>
    <property type="molecule type" value="Genomic_DNA"/>
</dbReference>
<keyword evidence="2" id="KW-0238">DNA-binding</keyword>
<dbReference type="PROSITE" id="PS50995">
    <property type="entry name" value="HTH_MARR_2"/>
    <property type="match status" value="1"/>
</dbReference>
<dbReference type="KEGG" id="gai:IMCC3135_18380"/>
<reference evidence="5 6" key="1">
    <citation type="submission" date="2016-12" db="EMBL/GenBank/DDBJ databases">
        <authorList>
            <person name="Song W.-J."/>
            <person name="Kurnit D.M."/>
        </authorList>
    </citation>
    <scope>NUCLEOTIDE SEQUENCE [LARGE SCALE GENOMIC DNA]</scope>
    <source>
        <strain evidence="5 6">IMCC3135</strain>
    </source>
</reference>
<keyword evidence="6" id="KW-1185">Reference proteome</keyword>
<dbReference type="PROSITE" id="PS01117">
    <property type="entry name" value="HTH_MARR_1"/>
    <property type="match status" value="1"/>
</dbReference>
<dbReference type="InterPro" id="IPR036390">
    <property type="entry name" value="WH_DNA-bd_sf"/>
</dbReference>
<dbReference type="InterPro" id="IPR036388">
    <property type="entry name" value="WH-like_DNA-bd_sf"/>
</dbReference>
<dbReference type="GO" id="GO:0003700">
    <property type="term" value="F:DNA-binding transcription factor activity"/>
    <property type="evidence" value="ECO:0007669"/>
    <property type="project" value="InterPro"/>
</dbReference>
<dbReference type="PANTHER" id="PTHR42756">
    <property type="entry name" value="TRANSCRIPTIONAL REGULATOR, MARR"/>
    <property type="match status" value="1"/>
</dbReference>
<sequence length="164" mass="18020">MNSSNKSTLYNAQDGLGYCLSRAAQIMQSTVDEALAELELGRLSWMVLACIRFDGVTSPSQIARFVGLERSSASRLISRLEELDYVRRETDTADGRGYSLKPTTRGMQICEQAPGLIQAATRPYLADLSDNETGQLIGLLKRIGTDVDSVWNADSVSVNRRSEP</sequence>
<evidence type="ECO:0000256" key="2">
    <source>
        <dbReference type="ARBA" id="ARBA00023125"/>
    </source>
</evidence>
<name>A0A2Z2NTA7_9GAMM</name>
<dbReference type="Pfam" id="PF12802">
    <property type="entry name" value="MarR_2"/>
    <property type="match status" value="1"/>
</dbReference>
<evidence type="ECO:0000313" key="6">
    <source>
        <dbReference type="Proteomes" id="UP000250079"/>
    </source>
</evidence>
<evidence type="ECO:0000259" key="4">
    <source>
        <dbReference type="PROSITE" id="PS50995"/>
    </source>
</evidence>
<dbReference type="PRINTS" id="PR00598">
    <property type="entry name" value="HTHMARR"/>
</dbReference>
<dbReference type="Gene3D" id="1.10.10.10">
    <property type="entry name" value="Winged helix-like DNA-binding domain superfamily/Winged helix DNA-binding domain"/>
    <property type="match status" value="1"/>
</dbReference>
<evidence type="ECO:0000256" key="3">
    <source>
        <dbReference type="ARBA" id="ARBA00023163"/>
    </source>
</evidence>
<feature type="domain" description="HTH marR-type" evidence="4">
    <location>
        <begin position="13"/>
        <end position="145"/>
    </location>
</feature>
<dbReference type="InterPro" id="IPR023187">
    <property type="entry name" value="Tscrpt_reg_MarR-type_CS"/>
</dbReference>
<dbReference type="GO" id="GO:0003677">
    <property type="term" value="F:DNA binding"/>
    <property type="evidence" value="ECO:0007669"/>
    <property type="project" value="UniProtKB-KW"/>
</dbReference>
<dbReference type="AlphaFoldDB" id="A0A2Z2NTA7"/>
<dbReference type="SUPFAM" id="SSF46785">
    <property type="entry name" value="Winged helix' DNA-binding domain"/>
    <property type="match status" value="1"/>
</dbReference>
<evidence type="ECO:0000256" key="1">
    <source>
        <dbReference type="ARBA" id="ARBA00023015"/>
    </source>
</evidence>
<accession>A0A2Z2NTA7</accession>
<gene>
    <name evidence="5" type="primary">slyA</name>
    <name evidence="5" type="ORF">IMCC3135_18380</name>
</gene>
<dbReference type="Proteomes" id="UP000250079">
    <property type="component" value="Chromosome"/>
</dbReference>